<dbReference type="AlphaFoldDB" id="A0A382DKJ2"/>
<dbReference type="InterPro" id="IPR005614">
    <property type="entry name" value="NrfD-like"/>
</dbReference>
<sequence length="179" mass="20346">MQERVKLSDAQINKDLLRSMFENPLWYWILVGVLGLGVLCGFAAAAYMINRGLGVTGLNRPVMWGFFITNFVFWIGISHAGVMLSAILRLVQAEWRRPATRAAEVLTVFSLMTAMLMPLIHAGRPWRVFYWVFPYDWARGIFPNVRSALVWDPAAVFTYLTSSILFVFICLIPDIAVAR</sequence>
<protein>
    <recommendedName>
        <fullName evidence="9">Polysulfide reductase</fullName>
    </recommendedName>
</protein>
<organism evidence="8">
    <name type="scientific">marine metagenome</name>
    <dbReference type="NCBI Taxonomy" id="408172"/>
    <lineage>
        <taxon>unclassified sequences</taxon>
        <taxon>metagenomes</taxon>
        <taxon>ecological metagenomes</taxon>
    </lineage>
</organism>
<keyword evidence="3" id="KW-1003">Cell membrane</keyword>
<dbReference type="PANTHER" id="PTHR43044">
    <property type="match status" value="1"/>
</dbReference>
<reference evidence="8" key="1">
    <citation type="submission" date="2018-05" db="EMBL/GenBank/DDBJ databases">
        <authorList>
            <person name="Lanie J.A."/>
            <person name="Ng W.-L."/>
            <person name="Kazmierczak K.M."/>
            <person name="Andrzejewski T.M."/>
            <person name="Davidsen T.M."/>
            <person name="Wayne K.J."/>
            <person name="Tettelin H."/>
            <person name="Glass J.I."/>
            <person name="Rusch D."/>
            <person name="Podicherti R."/>
            <person name="Tsui H.-C.T."/>
            <person name="Winkler M.E."/>
        </authorList>
    </citation>
    <scope>NUCLEOTIDE SEQUENCE</scope>
</reference>
<dbReference type="GO" id="GO:0005886">
    <property type="term" value="C:plasma membrane"/>
    <property type="evidence" value="ECO:0007669"/>
    <property type="project" value="UniProtKB-SubCell"/>
</dbReference>
<evidence type="ECO:0000256" key="6">
    <source>
        <dbReference type="ARBA" id="ARBA00023136"/>
    </source>
</evidence>
<evidence type="ECO:0000256" key="2">
    <source>
        <dbReference type="ARBA" id="ARBA00008929"/>
    </source>
</evidence>
<feature type="transmembrane region" description="Helical" evidence="7">
    <location>
        <begin position="61"/>
        <end position="91"/>
    </location>
</feature>
<keyword evidence="5 7" id="KW-1133">Transmembrane helix</keyword>
<feature type="transmembrane region" description="Helical" evidence="7">
    <location>
        <begin position="103"/>
        <end position="123"/>
    </location>
</feature>
<evidence type="ECO:0000256" key="7">
    <source>
        <dbReference type="SAM" id="Phobius"/>
    </source>
</evidence>
<evidence type="ECO:0000256" key="1">
    <source>
        <dbReference type="ARBA" id="ARBA00004651"/>
    </source>
</evidence>
<dbReference type="EMBL" id="UINC01039526">
    <property type="protein sequence ID" value="SVB38137.1"/>
    <property type="molecule type" value="Genomic_DNA"/>
</dbReference>
<evidence type="ECO:0000256" key="3">
    <source>
        <dbReference type="ARBA" id="ARBA00022475"/>
    </source>
</evidence>
<gene>
    <name evidence="8" type="ORF">METZ01_LOCUS190991</name>
</gene>
<evidence type="ECO:0000313" key="8">
    <source>
        <dbReference type="EMBL" id="SVB38137.1"/>
    </source>
</evidence>
<keyword evidence="6 7" id="KW-0472">Membrane</keyword>
<feature type="transmembrane region" description="Helical" evidence="7">
    <location>
        <begin position="156"/>
        <end position="177"/>
    </location>
</feature>
<evidence type="ECO:0000256" key="5">
    <source>
        <dbReference type="ARBA" id="ARBA00022989"/>
    </source>
</evidence>
<feature type="transmembrane region" description="Helical" evidence="7">
    <location>
        <begin position="25"/>
        <end position="49"/>
    </location>
</feature>
<accession>A0A382DKJ2</accession>
<proteinExistence type="inferred from homology"/>
<name>A0A382DKJ2_9ZZZZ</name>
<dbReference type="Pfam" id="PF03916">
    <property type="entry name" value="NrfD"/>
    <property type="match status" value="1"/>
</dbReference>
<keyword evidence="4 7" id="KW-0812">Transmembrane</keyword>
<evidence type="ECO:0000256" key="4">
    <source>
        <dbReference type="ARBA" id="ARBA00022692"/>
    </source>
</evidence>
<evidence type="ECO:0008006" key="9">
    <source>
        <dbReference type="Google" id="ProtNLM"/>
    </source>
</evidence>
<comment type="subcellular location">
    <subcellularLocation>
        <location evidence="1">Cell membrane</location>
        <topology evidence="1">Multi-pass membrane protein</topology>
    </subcellularLocation>
</comment>
<dbReference type="PANTHER" id="PTHR43044:SF2">
    <property type="entry name" value="POLYSULPHIDE REDUCTASE NRFD"/>
    <property type="match status" value="1"/>
</dbReference>
<feature type="non-terminal residue" evidence="8">
    <location>
        <position position="179"/>
    </location>
</feature>
<comment type="similarity">
    <text evidence="2">Belongs to the NrfD family.</text>
</comment>